<organism evidence="3 4">
    <name type="scientific">Nocardioides ganghwensis</name>
    <dbReference type="NCBI Taxonomy" id="252230"/>
    <lineage>
        <taxon>Bacteria</taxon>
        <taxon>Bacillati</taxon>
        <taxon>Actinomycetota</taxon>
        <taxon>Actinomycetes</taxon>
        <taxon>Propionibacteriales</taxon>
        <taxon>Nocardioidaceae</taxon>
        <taxon>Nocardioides</taxon>
    </lineage>
</organism>
<dbReference type="GO" id="GO:0006302">
    <property type="term" value="P:double-strand break repair"/>
    <property type="evidence" value="ECO:0007669"/>
    <property type="project" value="InterPro"/>
</dbReference>
<dbReference type="Pfam" id="PF13304">
    <property type="entry name" value="AAA_21"/>
    <property type="match status" value="1"/>
</dbReference>
<name>A0A4Q2S8R3_9ACTN</name>
<evidence type="ECO:0000313" key="3">
    <source>
        <dbReference type="EMBL" id="RYB99424.1"/>
    </source>
</evidence>
<dbReference type="SUPFAM" id="SSF52540">
    <property type="entry name" value="P-loop containing nucleoside triphosphate hydrolases"/>
    <property type="match status" value="1"/>
</dbReference>
<evidence type="ECO:0008006" key="5">
    <source>
        <dbReference type="Google" id="ProtNLM"/>
    </source>
</evidence>
<dbReference type="OrthoDB" id="3237462at2"/>
<dbReference type="InterPro" id="IPR027417">
    <property type="entry name" value="P-loop_NTPase"/>
</dbReference>
<evidence type="ECO:0000259" key="1">
    <source>
        <dbReference type="Pfam" id="PF13304"/>
    </source>
</evidence>
<feature type="domain" description="Rad50/SbcC-type AAA" evidence="2">
    <location>
        <begin position="85"/>
        <end position="123"/>
    </location>
</feature>
<dbReference type="EMBL" id="SDWU01000019">
    <property type="protein sequence ID" value="RYB99424.1"/>
    <property type="molecule type" value="Genomic_DNA"/>
</dbReference>
<comment type="caution">
    <text evidence="3">The sequence shown here is derived from an EMBL/GenBank/DDBJ whole genome shotgun (WGS) entry which is preliminary data.</text>
</comment>
<dbReference type="PIRSF" id="PIRSF034888">
    <property type="entry name" value="P-loop_UCP034888"/>
    <property type="match status" value="1"/>
</dbReference>
<dbReference type="InterPro" id="IPR038729">
    <property type="entry name" value="Rad50/SbcC_AAA"/>
</dbReference>
<keyword evidence="4" id="KW-1185">Reference proteome</keyword>
<feature type="domain" description="ATPase AAA-type core" evidence="1">
    <location>
        <begin position="333"/>
        <end position="426"/>
    </location>
</feature>
<dbReference type="GO" id="GO:0005524">
    <property type="term" value="F:ATP binding"/>
    <property type="evidence" value="ECO:0007669"/>
    <property type="project" value="InterPro"/>
</dbReference>
<reference evidence="3 4" key="1">
    <citation type="submission" date="2019-01" db="EMBL/GenBank/DDBJ databases">
        <title>Novel species of Nocardioides.</title>
        <authorList>
            <person name="Liu Q."/>
            <person name="Xin Y.-H."/>
        </authorList>
    </citation>
    <scope>NUCLEOTIDE SEQUENCE [LARGE SCALE GENOMIC DNA]</scope>
    <source>
        <strain evidence="3 4">CGMCC 4.6875</strain>
    </source>
</reference>
<dbReference type="Pfam" id="PF13476">
    <property type="entry name" value="AAA_23"/>
    <property type="match status" value="1"/>
</dbReference>
<evidence type="ECO:0000259" key="2">
    <source>
        <dbReference type="Pfam" id="PF13476"/>
    </source>
</evidence>
<sequence>MSSTSQDELVDFLRTSLGNESMLNARSLTRLARRAGHAVDKTVINSVLYRRSDLFQNDGAIPPNWSLLDVSIAYQARKPYRVGALVLKNWKSFEDVTVAFGGVTLVYGENSSGKSALFQALRVLKDSWGAGDIQLERYGWLEHVIHRHDLGRQMVLSATWLDDETGDSWTVGLAAAAEDNALTTTEPIRVVLFFSPEGSVVLRRSTEDDGWVGKWLPQGTAPTDEGSYISIGSDSDGFPDPDEWLEGRDGLPPNPEAAELLAAMLEGGTELFDSVEFLPPARPVPPRDISLSWAEDHAAYLSDLFEDEGDLQLEVNEWLHRFEIPYTVTIDKYGDDDGDEQFELSLIRDGAAGEKVQLRDVGFGVSQLLPIIVELLTSREKTLLIEEPEAHVHPRLQSVLGDLFVTSNQDYGNVVIVETHSEPLLLRLQRRIAEGRIAADGVRVLHVLREGSASEIRPVGILQSGQLDYQWPGGFFDNRMDDLVAIFDPQQGG</sequence>
<evidence type="ECO:0000313" key="4">
    <source>
        <dbReference type="Proteomes" id="UP000293291"/>
    </source>
</evidence>
<dbReference type="GO" id="GO:0016887">
    <property type="term" value="F:ATP hydrolysis activity"/>
    <property type="evidence" value="ECO:0007669"/>
    <property type="project" value="InterPro"/>
</dbReference>
<dbReference type="InterPro" id="IPR014592">
    <property type="entry name" value="P-loop_UCP034888"/>
</dbReference>
<accession>A0A4Q2S8R3</accession>
<proteinExistence type="predicted"/>
<dbReference type="PANTHER" id="PTHR43581:SF2">
    <property type="entry name" value="EXCINUCLEASE ATPASE SUBUNIT"/>
    <property type="match status" value="1"/>
</dbReference>
<dbReference type="Proteomes" id="UP000293291">
    <property type="component" value="Unassembled WGS sequence"/>
</dbReference>
<gene>
    <name evidence="3" type="ORF">EUA07_16495</name>
</gene>
<protein>
    <recommendedName>
        <fullName evidence="5">ATPase AAA-type core domain-containing protein</fullName>
    </recommendedName>
</protein>
<dbReference type="InterPro" id="IPR051396">
    <property type="entry name" value="Bact_Antivir_Def_Nuclease"/>
</dbReference>
<dbReference type="Gene3D" id="3.40.50.300">
    <property type="entry name" value="P-loop containing nucleotide triphosphate hydrolases"/>
    <property type="match status" value="1"/>
</dbReference>
<dbReference type="InterPro" id="IPR003959">
    <property type="entry name" value="ATPase_AAA_core"/>
</dbReference>
<dbReference type="PANTHER" id="PTHR43581">
    <property type="entry name" value="ATP/GTP PHOSPHATASE"/>
    <property type="match status" value="1"/>
</dbReference>
<dbReference type="AlphaFoldDB" id="A0A4Q2S8R3"/>